<evidence type="ECO:0000256" key="7">
    <source>
        <dbReference type="ARBA" id="ARBA00023163"/>
    </source>
</evidence>
<evidence type="ECO:0000256" key="8">
    <source>
        <dbReference type="PROSITE-ProRule" id="PRU00169"/>
    </source>
</evidence>
<feature type="domain" description="GGDEF" evidence="11">
    <location>
        <begin position="183"/>
        <end position="311"/>
    </location>
</feature>
<dbReference type="PROSITE" id="PS50110">
    <property type="entry name" value="RESPONSE_REGULATORY"/>
    <property type="match status" value="1"/>
</dbReference>
<dbReference type="Pfam" id="PF17853">
    <property type="entry name" value="GGDEF_2"/>
    <property type="match status" value="1"/>
</dbReference>
<evidence type="ECO:0000256" key="4">
    <source>
        <dbReference type="ARBA" id="ARBA00023012"/>
    </source>
</evidence>
<dbReference type="PROSITE" id="PS50887">
    <property type="entry name" value="GGDEF"/>
    <property type="match status" value="1"/>
</dbReference>
<dbReference type="EMBL" id="JAPDHZ010000003">
    <property type="protein sequence ID" value="MDG0792083.1"/>
    <property type="molecule type" value="Genomic_DNA"/>
</dbReference>
<dbReference type="SMART" id="SM00448">
    <property type="entry name" value="REC"/>
    <property type="match status" value="1"/>
</dbReference>
<protein>
    <submittedName>
        <fullName evidence="12">Response regulator</fullName>
    </submittedName>
</protein>
<dbReference type="InterPro" id="IPR018060">
    <property type="entry name" value="HTH_AraC"/>
</dbReference>
<keyword evidence="6" id="KW-0238">DNA-binding</keyword>
<dbReference type="Gene3D" id="3.40.50.2300">
    <property type="match status" value="1"/>
</dbReference>
<evidence type="ECO:0000259" key="10">
    <source>
        <dbReference type="PROSITE" id="PS50110"/>
    </source>
</evidence>
<dbReference type="AlphaFoldDB" id="A0A9X4KH47"/>
<dbReference type="InterPro" id="IPR018062">
    <property type="entry name" value="HTH_AraC-typ_CS"/>
</dbReference>
<dbReference type="InterPro" id="IPR000160">
    <property type="entry name" value="GGDEF_dom"/>
</dbReference>
<keyword evidence="2" id="KW-0963">Cytoplasm</keyword>
<dbReference type="Pfam" id="PF12833">
    <property type="entry name" value="HTH_18"/>
    <property type="match status" value="1"/>
</dbReference>
<evidence type="ECO:0000259" key="9">
    <source>
        <dbReference type="PROSITE" id="PS01124"/>
    </source>
</evidence>
<evidence type="ECO:0000256" key="6">
    <source>
        <dbReference type="ARBA" id="ARBA00023125"/>
    </source>
</evidence>
<dbReference type="InterPro" id="IPR009057">
    <property type="entry name" value="Homeodomain-like_sf"/>
</dbReference>
<proteinExistence type="predicted"/>
<dbReference type="GO" id="GO:0005737">
    <property type="term" value="C:cytoplasm"/>
    <property type="evidence" value="ECO:0007669"/>
    <property type="project" value="UniProtKB-SubCell"/>
</dbReference>
<dbReference type="PANTHER" id="PTHR42713">
    <property type="entry name" value="HISTIDINE KINASE-RELATED"/>
    <property type="match status" value="1"/>
</dbReference>
<dbReference type="SUPFAM" id="SSF52172">
    <property type="entry name" value="CheY-like"/>
    <property type="match status" value="1"/>
</dbReference>
<dbReference type="InterPro" id="IPR001789">
    <property type="entry name" value="Sig_transdc_resp-reg_receiver"/>
</dbReference>
<dbReference type="InterPro" id="IPR051552">
    <property type="entry name" value="HptR"/>
</dbReference>
<keyword evidence="7" id="KW-0804">Transcription</keyword>
<dbReference type="GO" id="GO:0000160">
    <property type="term" value="P:phosphorelay signal transduction system"/>
    <property type="evidence" value="ECO:0007669"/>
    <property type="project" value="UniProtKB-KW"/>
</dbReference>
<accession>A0A9X4KH47</accession>
<feature type="modified residue" description="4-aspartylphosphate" evidence="8">
    <location>
        <position position="59"/>
    </location>
</feature>
<dbReference type="CDD" id="cd17536">
    <property type="entry name" value="REC_YesN-like"/>
    <property type="match status" value="1"/>
</dbReference>
<dbReference type="InterPro" id="IPR029787">
    <property type="entry name" value="Nucleotide_cyclase"/>
</dbReference>
<evidence type="ECO:0000313" key="12">
    <source>
        <dbReference type="EMBL" id="MDG0792083.1"/>
    </source>
</evidence>
<dbReference type="InterPro" id="IPR043128">
    <property type="entry name" value="Rev_trsase/Diguanyl_cyclase"/>
</dbReference>
<dbReference type="PROSITE" id="PS00041">
    <property type="entry name" value="HTH_ARAC_FAMILY_1"/>
    <property type="match status" value="1"/>
</dbReference>
<keyword evidence="3 8" id="KW-0597">Phosphoprotein</keyword>
<evidence type="ECO:0000256" key="5">
    <source>
        <dbReference type="ARBA" id="ARBA00023015"/>
    </source>
</evidence>
<organism evidence="12 13">
    <name type="scientific">Cohnella ginsengisoli</name>
    <dbReference type="NCBI Taxonomy" id="425004"/>
    <lineage>
        <taxon>Bacteria</taxon>
        <taxon>Bacillati</taxon>
        <taxon>Bacillota</taxon>
        <taxon>Bacilli</taxon>
        <taxon>Bacillales</taxon>
        <taxon>Paenibacillaceae</taxon>
        <taxon>Cohnella</taxon>
    </lineage>
</organism>
<feature type="domain" description="HTH araC/xylS-type" evidence="9">
    <location>
        <begin position="436"/>
        <end position="533"/>
    </location>
</feature>
<dbReference type="GO" id="GO:0043565">
    <property type="term" value="F:sequence-specific DNA binding"/>
    <property type="evidence" value="ECO:0007669"/>
    <property type="project" value="InterPro"/>
</dbReference>
<dbReference type="SMART" id="SM00342">
    <property type="entry name" value="HTH_ARAC"/>
    <property type="match status" value="1"/>
</dbReference>
<dbReference type="Gene3D" id="1.10.10.60">
    <property type="entry name" value="Homeodomain-like"/>
    <property type="match status" value="2"/>
</dbReference>
<evidence type="ECO:0000256" key="2">
    <source>
        <dbReference type="ARBA" id="ARBA00022490"/>
    </source>
</evidence>
<comment type="subcellular location">
    <subcellularLocation>
        <location evidence="1">Cytoplasm</location>
    </subcellularLocation>
</comment>
<keyword evidence="5" id="KW-0805">Transcription regulation</keyword>
<keyword evidence="13" id="KW-1185">Reference proteome</keyword>
<dbReference type="PRINTS" id="PR00032">
    <property type="entry name" value="HTHARAC"/>
</dbReference>
<dbReference type="GO" id="GO:0003700">
    <property type="term" value="F:DNA-binding transcription factor activity"/>
    <property type="evidence" value="ECO:0007669"/>
    <property type="project" value="InterPro"/>
</dbReference>
<reference evidence="12 13" key="1">
    <citation type="submission" date="2022-10" db="EMBL/GenBank/DDBJ databases">
        <title>Comparative genomic analysis of Cohnella hashimotonis sp. nov., isolated from the International Space Station.</title>
        <authorList>
            <person name="Simpson A."/>
            <person name="Venkateswaran K."/>
        </authorList>
    </citation>
    <scope>NUCLEOTIDE SEQUENCE [LARGE SCALE GENOMIC DNA]</scope>
    <source>
        <strain evidence="12 13">DSM 18997</strain>
    </source>
</reference>
<dbReference type="Proteomes" id="UP001153387">
    <property type="component" value="Unassembled WGS sequence"/>
</dbReference>
<dbReference type="Gene3D" id="3.30.70.270">
    <property type="match status" value="1"/>
</dbReference>
<gene>
    <name evidence="12" type="ORF">OMP38_15320</name>
</gene>
<sequence length="544" mass="60562">MKDAEQVRMIVIDDIRSVVAGLTAIDWASRGIELAGSAYNGEEGIALVERTKPDIVVTDIRMPRMDGLAMLKAVLALKPSCKVVLITGYAEFDYAQQAVQLGAFDFVLKPFTETEIADAVLRAKEKALEERTQSLGRKELERKVRESMPLLRQEYFSLLVRHRTPWERAEPRWTFLGVELAPRGFTVMLMKIDGFPEQVADLSIREVELIRFSLQNIAEETIARHAGCVVFRAGDDRFAAVLNDPGLFGADEIGERVCQNVERYTKFTVSIGTGGRVEEVAELPDSYRQAETALAYHLYTEGNGAIGYGSLPKNDRQEPVALEHKDELLLVLRAGGADRATALLADMAQALGRLEPQPNPDYLLGLYEELAAAAIRTLYELVPQPELQPLVDRYKTQRASAGATLAGLQQQLRLLCASGAELVRSHARSEGEAVIYKSLEYVQTRLDRNVTVSECASRAHLSVSYYSSLFKRVTGLTFTQYVTGEKINRAKQLILSGKPVQDVAAEVGYEERRYFSETFKRVTGMTPSEFRDSYVSGGDRPPRP</sequence>
<dbReference type="SMART" id="SM00267">
    <property type="entry name" value="GGDEF"/>
    <property type="match status" value="1"/>
</dbReference>
<dbReference type="InterPro" id="IPR020449">
    <property type="entry name" value="Tscrpt_reg_AraC-type_HTH"/>
</dbReference>
<dbReference type="SUPFAM" id="SSF55073">
    <property type="entry name" value="Nucleotide cyclase"/>
    <property type="match status" value="1"/>
</dbReference>
<keyword evidence="4" id="KW-0902">Two-component regulatory system</keyword>
<dbReference type="SUPFAM" id="SSF46689">
    <property type="entry name" value="Homeodomain-like"/>
    <property type="match status" value="2"/>
</dbReference>
<evidence type="ECO:0000256" key="3">
    <source>
        <dbReference type="ARBA" id="ARBA00022553"/>
    </source>
</evidence>
<dbReference type="PROSITE" id="PS01124">
    <property type="entry name" value="HTH_ARAC_FAMILY_2"/>
    <property type="match status" value="1"/>
</dbReference>
<dbReference type="PANTHER" id="PTHR42713:SF3">
    <property type="entry name" value="TRANSCRIPTIONAL REGULATORY PROTEIN HPTR"/>
    <property type="match status" value="1"/>
</dbReference>
<name>A0A9X4KH47_9BACL</name>
<dbReference type="InterPro" id="IPR041522">
    <property type="entry name" value="CdaR_GGDEF"/>
</dbReference>
<dbReference type="InterPro" id="IPR011006">
    <property type="entry name" value="CheY-like_superfamily"/>
</dbReference>
<comment type="caution">
    <text evidence="12">The sequence shown here is derived from an EMBL/GenBank/DDBJ whole genome shotgun (WGS) entry which is preliminary data.</text>
</comment>
<evidence type="ECO:0000313" key="13">
    <source>
        <dbReference type="Proteomes" id="UP001153387"/>
    </source>
</evidence>
<dbReference type="Pfam" id="PF00072">
    <property type="entry name" value="Response_reg"/>
    <property type="match status" value="1"/>
</dbReference>
<evidence type="ECO:0000256" key="1">
    <source>
        <dbReference type="ARBA" id="ARBA00004496"/>
    </source>
</evidence>
<dbReference type="RefSeq" id="WP_277565909.1">
    <property type="nucleotide sequence ID" value="NZ_JAPDHZ010000003.1"/>
</dbReference>
<evidence type="ECO:0000259" key="11">
    <source>
        <dbReference type="PROSITE" id="PS50887"/>
    </source>
</evidence>
<feature type="domain" description="Response regulatory" evidence="10">
    <location>
        <begin position="8"/>
        <end position="124"/>
    </location>
</feature>